<dbReference type="SUPFAM" id="SSF52518">
    <property type="entry name" value="Thiamin diphosphate-binding fold (THDP-binding)"/>
    <property type="match status" value="1"/>
</dbReference>
<keyword evidence="10" id="KW-0786">Thiamine pyrophosphate</keyword>
<evidence type="ECO:0000256" key="11">
    <source>
        <dbReference type="ARBA" id="ARBA00023229"/>
    </source>
</evidence>
<comment type="similarity">
    <text evidence="3">Belongs to the transketolase family. DXPS subfamily.</text>
</comment>
<dbReference type="InterPro" id="IPR033248">
    <property type="entry name" value="Transketolase_C"/>
</dbReference>
<proteinExistence type="inferred from homology"/>
<dbReference type="GO" id="GO:0008661">
    <property type="term" value="F:1-deoxy-D-xylulose-5-phosphate synthase activity"/>
    <property type="evidence" value="ECO:0007669"/>
    <property type="project" value="UniProtKB-EC"/>
</dbReference>
<accession>A0ABU4WNN4</accession>
<evidence type="ECO:0000256" key="7">
    <source>
        <dbReference type="ARBA" id="ARBA00022723"/>
    </source>
</evidence>
<gene>
    <name evidence="13" type="ORF">MOZ64_10040</name>
</gene>
<reference evidence="13 14" key="1">
    <citation type="submission" date="2022-03" db="EMBL/GenBank/DDBJ databases">
        <title>Novel taxa within the pig intestine.</title>
        <authorList>
            <person name="Wylensek D."/>
            <person name="Bishof K."/>
            <person name="Afrizal A."/>
            <person name="Clavel T."/>
        </authorList>
    </citation>
    <scope>NUCLEOTIDE SEQUENCE [LARGE SCALE GENOMIC DNA]</scope>
    <source>
        <strain evidence="13 14">Cla-KB-P134</strain>
    </source>
</reference>
<keyword evidence="14" id="KW-1185">Reference proteome</keyword>
<dbReference type="PANTHER" id="PTHR43322:SF1">
    <property type="entry name" value="1-DEOXY-D-XYLULOSE-5-PHOSPHATE SYNTHASE"/>
    <property type="match status" value="1"/>
</dbReference>
<keyword evidence="9" id="KW-0784">Thiamine biosynthesis</keyword>
<name>A0ABU4WNN4_9FIRM</name>
<dbReference type="InterPro" id="IPR009014">
    <property type="entry name" value="Transketo_C/PFOR_II"/>
</dbReference>
<dbReference type="SUPFAM" id="SSF52922">
    <property type="entry name" value="TK C-terminal domain-like"/>
    <property type="match status" value="1"/>
</dbReference>
<evidence type="ECO:0000256" key="6">
    <source>
        <dbReference type="ARBA" id="ARBA00022679"/>
    </source>
</evidence>
<evidence type="ECO:0000256" key="5">
    <source>
        <dbReference type="ARBA" id="ARBA00013150"/>
    </source>
</evidence>
<evidence type="ECO:0000256" key="9">
    <source>
        <dbReference type="ARBA" id="ARBA00022977"/>
    </source>
</evidence>
<evidence type="ECO:0000256" key="4">
    <source>
        <dbReference type="ARBA" id="ARBA00011738"/>
    </source>
</evidence>
<comment type="caution">
    <text evidence="13">The sequence shown here is derived from an EMBL/GenBank/DDBJ whole genome shotgun (WGS) entry which is preliminary data.</text>
</comment>
<comment type="subunit">
    <text evidence="4">Homodimer.</text>
</comment>
<dbReference type="Proteomes" id="UP001285244">
    <property type="component" value="Unassembled WGS sequence"/>
</dbReference>
<dbReference type="Pfam" id="PF02780">
    <property type="entry name" value="Transketolase_C"/>
    <property type="match status" value="1"/>
</dbReference>
<comment type="pathway">
    <text evidence="2">Metabolic intermediate biosynthesis; 1-deoxy-D-xylulose 5-phosphate biosynthesis; 1-deoxy-D-xylulose 5-phosphate from D-glyceraldehyde 3-phosphate and pyruvate: step 1/1.</text>
</comment>
<dbReference type="PANTHER" id="PTHR43322">
    <property type="entry name" value="1-D-DEOXYXYLULOSE 5-PHOSPHATE SYNTHASE-RELATED"/>
    <property type="match status" value="1"/>
</dbReference>
<evidence type="ECO:0000256" key="3">
    <source>
        <dbReference type="ARBA" id="ARBA00011081"/>
    </source>
</evidence>
<dbReference type="InterPro" id="IPR029061">
    <property type="entry name" value="THDP-binding"/>
</dbReference>
<keyword evidence="6 13" id="KW-0808">Transferase</keyword>
<keyword evidence="8" id="KW-0460">Magnesium</keyword>
<comment type="cofactor">
    <cofactor evidence="1">
        <name>Mg(2+)</name>
        <dbReference type="ChEBI" id="CHEBI:18420"/>
    </cofactor>
</comment>
<dbReference type="Gene3D" id="3.40.50.970">
    <property type="match status" value="2"/>
</dbReference>
<keyword evidence="7" id="KW-0479">Metal-binding</keyword>
<dbReference type="InterPro" id="IPR005475">
    <property type="entry name" value="Transketolase-like_Pyr-bd"/>
</dbReference>
<evidence type="ECO:0000313" key="13">
    <source>
        <dbReference type="EMBL" id="MDX8418172.1"/>
    </source>
</evidence>
<dbReference type="EMBL" id="JALBUS010000019">
    <property type="protein sequence ID" value="MDX8418172.1"/>
    <property type="molecule type" value="Genomic_DNA"/>
</dbReference>
<evidence type="ECO:0000256" key="1">
    <source>
        <dbReference type="ARBA" id="ARBA00001946"/>
    </source>
</evidence>
<evidence type="ECO:0000259" key="12">
    <source>
        <dbReference type="SMART" id="SM00861"/>
    </source>
</evidence>
<dbReference type="RefSeq" id="WP_320326423.1">
    <property type="nucleotide sequence ID" value="NZ_JALBUS010000019.1"/>
</dbReference>
<dbReference type="CDD" id="cd02007">
    <property type="entry name" value="TPP_DXS"/>
    <property type="match status" value="1"/>
</dbReference>
<dbReference type="EC" id="2.2.1.7" evidence="5"/>
<dbReference type="InterPro" id="IPR005477">
    <property type="entry name" value="Dxylulose-5-P_synthase"/>
</dbReference>
<dbReference type="Pfam" id="PF02779">
    <property type="entry name" value="Transket_pyr"/>
    <property type="match status" value="1"/>
</dbReference>
<evidence type="ECO:0000256" key="2">
    <source>
        <dbReference type="ARBA" id="ARBA00004980"/>
    </source>
</evidence>
<evidence type="ECO:0000256" key="8">
    <source>
        <dbReference type="ARBA" id="ARBA00022842"/>
    </source>
</evidence>
<dbReference type="NCBIfam" id="NF003933">
    <property type="entry name" value="PRK05444.2-2"/>
    <property type="match status" value="1"/>
</dbReference>
<dbReference type="NCBIfam" id="NF008968">
    <property type="entry name" value="PRK12315.1"/>
    <property type="match status" value="1"/>
</dbReference>
<dbReference type="SMART" id="SM00861">
    <property type="entry name" value="Transket_pyr"/>
    <property type="match status" value="1"/>
</dbReference>
<feature type="domain" description="Transketolase-like pyrimidine-binding" evidence="12">
    <location>
        <begin position="281"/>
        <end position="446"/>
    </location>
</feature>
<evidence type="ECO:0000256" key="10">
    <source>
        <dbReference type="ARBA" id="ARBA00023052"/>
    </source>
</evidence>
<dbReference type="Pfam" id="PF13292">
    <property type="entry name" value="DXP_synthase_N"/>
    <property type="match status" value="2"/>
</dbReference>
<dbReference type="Gene3D" id="3.40.50.920">
    <property type="match status" value="1"/>
</dbReference>
<sequence>MYELLQTISGPEDVKKLSIDQLHTLSTEMREALFNRLTKIGGHFGPNFGMVEAEIAMHYVFDSPKDKFVFDVSHQAYPHKMLTGRWQGYVDDAHFVEDSGYTNPNESEHDFFNVGHTSTSITLALGLAKARDLKGTEENIVAVIGDGSLSGGQAMAGLNVAGEMHSNFIILVNDNEMAIAETHGGLYKSLQDLRISKGTSPNNIFKTLGLDYIYEENGNDVESMIAVLTKVKDIDHPIVVHIHTQKGKGYAFAEQNKEAWHWCMPFDRKTGLPTVDFGPEENYLTLTQNYILDKAKMDPEFIVITPAMPGAIGLQPEQRAQLKDQYLDTGISEEAAVSIASGVARNGGKPLVITNMTFLQRAYDQISQDICINNSPVTMVMNFSSFDGLTDVTHLGIFGLSTFINIPNLVVLAPTCQEEYQTMLDWSVNQTEDPILILIPGNGLTHRAVDTNYVDLKYRIEQQGEKIAILALGDFYQKGQELAQAIENEFGFQPTLINPRIASSVDEDLLENLQINHELIITLEDGVLDGGFGEKISRFYGAKPMKVKNYGLQKVFYDRYDPAKLLEELGMTTPQIIEEIKQMI</sequence>
<dbReference type="CDD" id="cd07033">
    <property type="entry name" value="TPP_PYR_DXS_TK_like"/>
    <property type="match status" value="1"/>
</dbReference>
<organism evidence="13 14">
    <name type="scientific">Absicoccus intestinalis</name>
    <dbReference type="NCBI Taxonomy" id="2926319"/>
    <lineage>
        <taxon>Bacteria</taxon>
        <taxon>Bacillati</taxon>
        <taxon>Bacillota</taxon>
        <taxon>Erysipelotrichia</taxon>
        <taxon>Erysipelotrichales</taxon>
        <taxon>Erysipelotrichaceae</taxon>
        <taxon>Absicoccus</taxon>
    </lineage>
</organism>
<keyword evidence="11" id="KW-0414">Isoprene biosynthesis</keyword>
<evidence type="ECO:0000313" key="14">
    <source>
        <dbReference type="Proteomes" id="UP001285244"/>
    </source>
</evidence>
<protein>
    <recommendedName>
        <fullName evidence="5">1-deoxy-D-xylulose-5-phosphate synthase</fullName>
        <ecNumber evidence="5">2.2.1.7</ecNumber>
    </recommendedName>
</protein>